<dbReference type="EMBL" id="KZ772728">
    <property type="protein sequence ID" value="PTQ37675.1"/>
    <property type="molecule type" value="Genomic_DNA"/>
</dbReference>
<reference evidence="2" key="1">
    <citation type="journal article" date="2017" name="Cell">
        <title>Insights into land plant evolution garnered from the Marchantia polymorpha genome.</title>
        <authorList>
            <person name="Bowman J.L."/>
            <person name="Kohchi T."/>
            <person name="Yamato K.T."/>
            <person name="Jenkins J."/>
            <person name="Shu S."/>
            <person name="Ishizaki K."/>
            <person name="Yamaoka S."/>
            <person name="Nishihama R."/>
            <person name="Nakamura Y."/>
            <person name="Berger F."/>
            <person name="Adam C."/>
            <person name="Aki S.S."/>
            <person name="Althoff F."/>
            <person name="Araki T."/>
            <person name="Arteaga-Vazquez M.A."/>
            <person name="Balasubrmanian S."/>
            <person name="Barry K."/>
            <person name="Bauer D."/>
            <person name="Boehm C.R."/>
            <person name="Briginshaw L."/>
            <person name="Caballero-Perez J."/>
            <person name="Catarino B."/>
            <person name="Chen F."/>
            <person name="Chiyoda S."/>
            <person name="Chovatia M."/>
            <person name="Davies K.M."/>
            <person name="Delmans M."/>
            <person name="Demura T."/>
            <person name="Dierschke T."/>
            <person name="Dolan L."/>
            <person name="Dorantes-Acosta A.E."/>
            <person name="Eklund D.M."/>
            <person name="Florent S.N."/>
            <person name="Flores-Sandoval E."/>
            <person name="Fujiyama A."/>
            <person name="Fukuzawa H."/>
            <person name="Galik B."/>
            <person name="Grimanelli D."/>
            <person name="Grimwood J."/>
            <person name="Grossniklaus U."/>
            <person name="Hamada T."/>
            <person name="Haseloff J."/>
            <person name="Hetherington A.J."/>
            <person name="Higo A."/>
            <person name="Hirakawa Y."/>
            <person name="Hundley H.N."/>
            <person name="Ikeda Y."/>
            <person name="Inoue K."/>
            <person name="Inoue S.I."/>
            <person name="Ishida S."/>
            <person name="Jia Q."/>
            <person name="Kakita M."/>
            <person name="Kanazawa T."/>
            <person name="Kawai Y."/>
            <person name="Kawashima T."/>
            <person name="Kennedy M."/>
            <person name="Kinose K."/>
            <person name="Kinoshita T."/>
            <person name="Kohara Y."/>
            <person name="Koide E."/>
            <person name="Komatsu K."/>
            <person name="Kopischke S."/>
            <person name="Kubo M."/>
            <person name="Kyozuka J."/>
            <person name="Lagercrantz U."/>
            <person name="Lin S.S."/>
            <person name="Lindquist E."/>
            <person name="Lipzen A.M."/>
            <person name="Lu C.W."/>
            <person name="De Luna E."/>
            <person name="Martienssen R.A."/>
            <person name="Minamino N."/>
            <person name="Mizutani M."/>
            <person name="Mizutani M."/>
            <person name="Mochizuki N."/>
            <person name="Monte I."/>
            <person name="Mosher R."/>
            <person name="Nagasaki H."/>
            <person name="Nakagami H."/>
            <person name="Naramoto S."/>
            <person name="Nishitani K."/>
            <person name="Ohtani M."/>
            <person name="Okamoto T."/>
            <person name="Okumura M."/>
            <person name="Phillips J."/>
            <person name="Pollak B."/>
            <person name="Reinders A."/>
            <person name="Rovekamp M."/>
            <person name="Sano R."/>
            <person name="Sawa S."/>
            <person name="Schmid M.W."/>
            <person name="Shirakawa M."/>
            <person name="Solano R."/>
            <person name="Spunde A."/>
            <person name="Suetsugu N."/>
            <person name="Sugano S."/>
            <person name="Sugiyama A."/>
            <person name="Sun R."/>
            <person name="Suzuki Y."/>
            <person name="Takenaka M."/>
            <person name="Takezawa D."/>
            <person name="Tomogane H."/>
            <person name="Tsuzuki M."/>
            <person name="Ueda T."/>
            <person name="Umeda M."/>
            <person name="Ward J.M."/>
            <person name="Watanabe Y."/>
            <person name="Yazaki K."/>
            <person name="Yokoyama R."/>
            <person name="Yoshitake Y."/>
            <person name="Yotsui I."/>
            <person name="Zachgo S."/>
            <person name="Schmutz J."/>
        </authorList>
    </citation>
    <scope>NUCLEOTIDE SEQUENCE [LARGE SCALE GENOMIC DNA]</scope>
    <source>
        <strain evidence="2">Tak-1</strain>
    </source>
</reference>
<dbReference type="Proteomes" id="UP000244005">
    <property type="component" value="Unassembled WGS sequence"/>
</dbReference>
<protein>
    <recommendedName>
        <fullName evidence="3">MalT-like TPR region domain-containing protein</fullName>
    </recommendedName>
</protein>
<dbReference type="PANTHER" id="PTHR46284:SF5">
    <property type="entry name" value="PROTEIN KINESIN LIGHT CHAIN-RELATED 3"/>
    <property type="match status" value="1"/>
</dbReference>
<dbReference type="OMA" id="YSENAFR"/>
<proteinExistence type="predicted"/>
<dbReference type="InterPro" id="IPR019734">
    <property type="entry name" value="TPR_rpt"/>
</dbReference>
<dbReference type="SMART" id="SM00028">
    <property type="entry name" value="TPR"/>
    <property type="match status" value="5"/>
</dbReference>
<evidence type="ECO:0000313" key="1">
    <source>
        <dbReference type="EMBL" id="PTQ37675.1"/>
    </source>
</evidence>
<evidence type="ECO:0000313" key="2">
    <source>
        <dbReference type="Proteomes" id="UP000244005"/>
    </source>
</evidence>
<dbReference type="PANTHER" id="PTHR46284">
    <property type="entry name" value="PROTEIN KINESIN LIGHT CHAIN-RELATED 3"/>
    <property type="match status" value="1"/>
</dbReference>
<feature type="non-terminal residue" evidence="1">
    <location>
        <position position="1"/>
    </location>
</feature>
<gene>
    <name evidence="1" type="ORF">MARPO_0056s0120</name>
</gene>
<evidence type="ECO:0008006" key="3">
    <source>
        <dbReference type="Google" id="ProtNLM"/>
    </source>
</evidence>
<sequence>DFVLGRGRIWNRNRAERRKLMDGVGAQAMQFEEAGELCELALRIHQEKSSAGSVEEAADRRLMALVCSGKEDHEAALEHLVLSSTVLLANGLESDVAAVDATIGDALFALGRDTEAALSYQKAVTVFKATKGDGHASVASVYVRLAELYMKTGKPREAKTFCESALRIFGAHGAGHSVEDVVFGLADVAGVYEMMNEKEQAIALLSRAVDLQGSAPGQQFTAAGIEAQLGIVQFMVGKFAPAHSSLKNAVLKLKTAGDGKRTVFLGMLLNQLGLACVELCEIDEAAATLIEARAVMEEACGPLHPDTLAVCSNLASAFDALGRTHEAINLLEMILEVKEDRLGTIHPEVEDERERLTVLLNEVGRSRKRKSNTLEELLSMAKFESARH</sequence>
<dbReference type="SUPFAM" id="SSF48452">
    <property type="entry name" value="TPR-like"/>
    <property type="match status" value="2"/>
</dbReference>
<dbReference type="Pfam" id="PF13424">
    <property type="entry name" value="TPR_12"/>
    <property type="match status" value="2"/>
</dbReference>
<accession>A0A2R6WUZ1</accession>
<keyword evidence="2" id="KW-1185">Reference proteome</keyword>
<organism evidence="1 2">
    <name type="scientific">Marchantia polymorpha</name>
    <name type="common">Common liverwort</name>
    <name type="synonym">Marchantia aquatica</name>
    <dbReference type="NCBI Taxonomy" id="3197"/>
    <lineage>
        <taxon>Eukaryota</taxon>
        <taxon>Viridiplantae</taxon>
        <taxon>Streptophyta</taxon>
        <taxon>Embryophyta</taxon>
        <taxon>Marchantiophyta</taxon>
        <taxon>Marchantiopsida</taxon>
        <taxon>Marchantiidae</taxon>
        <taxon>Marchantiales</taxon>
        <taxon>Marchantiaceae</taxon>
        <taxon>Marchantia</taxon>
    </lineage>
</organism>
<dbReference type="OrthoDB" id="5986190at2759"/>
<dbReference type="Gene3D" id="1.25.40.10">
    <property type="entry name" value="Tetratricopeptide repeat domain"/>
    <property type="match status" value="2"/>
</dbReference>
<dbReference type="AlphaFoldDB" id="A0A2R6WUZ1"/>
<name>A0A2R6WUZ1_MARPO</name>
<dbReference type="InterPro" id="IPR011990">
    <property type="entry name" value="TPR-like_helical_dom_sf"/>
</dbReference>